<dbReference type="Gene3D" id="3.30.497.10">
    <property type="entry name" value="Antithrombin, subunit I, domain 2"/>
    <property type="match status" value="2"/>
</dbReference>
<feature type="domain" description="Serpin" evidence="6">
    <location>
        <begin position="1"/>
        <end position="197"/>
    </location>
</feature>
<comment type="similarity">
    <text evidence="1 5">Belongs to the serpin family.</text>
</comment>
<dbReference type="PANTHER" id="PTHR11461:SF211">
    <property type="entry name" value="GH10112P-RELATED"/>
    <property type="match status" value="1"/>
</dbReference>
<dbReference type="InterPro" id="IPR023796">
    <property type="entry name" value="Serpin_dom"/>
</dbReference>
<reference evidence="7 8" key="1">
    <citation type="journal article" date="2018" name="Gigascience">
        <title>Genomes of trombidid mites reveal novel predicted allergens and laterally-transferred genes associated with secondary metabolism.</title>
        <authorList>
            <person name="Dong X."/>
            <person name="Chaisiri K."/>
            <person name="Xia D."/>
            <person name="Armstrong S.D."/>
            <person name="Fang Y."/>
            <person name="Donnelly M.J."/>
            <person name="Kadowaki T."/>
            <person name="McGarry J.W."/>
            <person name="Darby A.C."/>
            <person name="Makepeace B.L."/>
        </authorList>
    </citation>
    <scope>NUCLEOTIDE SEQUENCE [LARGE SCALE GENOMIC DNA]</scope>
    <source>
        <strain evidence="7">UoL-UT</strain>
    </source>
</reference>
<keyword evidence="2" id="KW-0646">Protease inhibitor</keyword>
<dbReference type="InterPro" id="IPR036186">
    <property type="entry name" value="Serpin_sf"/>
</dbReference>
<keyword evidence="4" id="KW-0325">Glycoprotein</keyword>
<evidence type="ECO:0000313" key="8">
    <source>
        <dbReference type="Proteomes" id="UP000288716"/>
    </source>
</evidence>
<dbReference type="Gene3D" id="2.30.39.10">
    <property type="entry name" value="Alpha-1-antitrypsin, domain 1"/>
    <property type="match status" value="1"/>
</dbReference>
<evidence type="ECO:0000259" key="6">
    <source>
        <dbReference type="SMART" id="SM00093"/>
    </source>
</evidence>
<comment type="caution">
    <text evidence="7">The sequence shown here is derived from an EMBL/GenBank/DDBJ whole genome shotgun (WGS) entry which is preliminary data.</text>
</comment>
<keyword evidence="8" id="KW-1185">Reference proteome</keyword>
<feature type="non-terminal residue" evidence="7">
    <location>
        <position position="1"/>
    </location>
</feature>
<evidence type="ECO:0000256" key="3">
    <source>
        <dbReference type="ARBA" id="ARBA00022900"/>
    </source>
</evidence>
<sequence>SPFGLSMALGMLLKAAKGKTYDDIYKMLNMGEKKNKDNIHNIFKLLPYKGEFSMFVMLPDEKYGLSKMIEEWPKNKLSDYIVKMNKSSELISVYLPKFEVDYSTKLLGILASLGADIRPALTPFSPGLVITDAFQTAVIKVYEAGTEAAAVTVFTGTRMALQPAPNPLLFKADHPFSYCIRDMRRGINVFCGTVLKFK</sequence>
<dbReference type="GO" id="GO:0005615">
    <property type="term" value="C:extracellular space"/>
    <property type="evidence" value="ECO:0007669"/>
    <property type="project" value="InterPro"/>
</dbReference>
<protein>
    <recommendedName>
        <fullName evidence="6">Serpin domain-containing protein</fullName>
    </recommendedName>
</protein>
<gene>
    <name evidence="7" type="ORF">B4U80_13312</name>
</gene>
<dbReference type="Pfam" id="PF00079">
    <property type="entry name" value="Serpin"/>
    <property type="match status" value="1"/>
</dbReference>
<evidence type="ECO:0000256" key="2">
    <source>
        <dbReference type="ARBA" id="ARBA00022690"/>
    </source>
</evidence>
<evidence type="ECO:0000256" key="5">
    <source>
        <dbReference type="RuleBase" id="RU000411"/>
    </source>
</evidence>
<proteinExistence type="inferred from homology"/>
<dbReference type="STRING" id="299467.A0A443S8D1"/>
<dbReference type="Proteomes" id="UP000288716">
    <property type="component" value="Unassembled WGS sequence"/>
</dbReference>
<dbReference type="OrthoDB" id="6488090at2759"/>
<name>A0A443S8D1_9ACAR</name>
<dbReference type="InterPro" id="IPR042178">
    <property type="entry name" value="Serpin_sf_1"/>
</dbReference>
<accession>A0A443S8D1</accession>
<dbReference type="InterPro" id="IPR042185">
    <property type="entry name" value="Serpin_sf_2"/>
</dbReference>
<evidence type="ECO:0000256" key="4">
    <source>
        <dbReference type="ARBA" id="ARBA00023180"/>
    </source>
</evidence>
<keyword evidence="3" id="KW-0722">Serine protease inhibitor</keyword>
<dbReference type="PANTHER" id="PTHR11461">
    <property type="entry name" value="SERINE PROTEASE INHIBITOR, SERPIN"/>
    <property type="match status" value="1"/>
</dbReference>
<dbReference type="InterPro" id="IPR000215">
    <property type="entry name" value="Serpin_fam"/>
</dbReference>
<dbReference type="EMBL" id="NCKV01005833">
    <property type="protein sequence ID" value="RWS23818.1"/>
    <property type="molecule type" value="Genomic_DNA"/>
</dbReference>
<evidence type="ECO:0000313" key="7">
    <source>
        <dbReference type="EMBL" id="RWS23818.1"/>
    </source>
</evidence>
<dbReference type="VEuPathDB" id="VectorBase:LDEU008222"/>
<dbReference type="SMART" id="SM00093">
    <property type="entry name" value="SERPIN"/>
    <property type="match status" value="1"/>
</dbReference>
<dbReference type="GO" id="GO:0004867">
    <property type="term" value="F:serine-type endopeptidase inhibitor activity"/>
    <property type="evidence" value="ECO:0007669"/>
    <property type="project" value="UniProtKB-KW"/>
</dbReference>
<evidence type="ECO:0000256" key="1">
    <source>
        <dbReference type="ARBA" id="ARBA00009500"/>
    </source>
</evidence>
<organism evidence="7 8">
    <name type="scientific">Leptotrombidium deliense</name>
    <dbReference type="NCBI Taxonomy" id="299467"/>
    <lineage>
        <taxon>Eukaryota</taxon>
        <taxon>Metazoa</taxon>
        <taxon>Ecdysozoa</taxon>
        <taxon>Arthropoda</taxon>
        <taxon>Chelicerata</taxon>
        <taxon>Arachnida</taxon>
        <taxon>Acari</taxon>
        <taxon>Acariformes</taxon>
        <taxon>Trombidiformes</taxon>
        <taxon>Prostigmata</taxon>
        <taxon>Anystina</taxon>
        <taxon>Parasitengona</taxon>
        <taxon>Trombiculoidea</taxon>
        <taxon>Trombiculidae</taxon>
        <taxon>Leptotrombidium</taxon>
    </lineage>
</organism>
<dbReference type="AlphaFoldDB" id="A0A443S8D1"/>
<dbReference type="SUPFAM" id="SSF56574">
    <property type="entry name" value="Serpins"/>
    <property type="match status" value="1"/>
</dbReference>